<evidence type="ECO:0000313" key="2">
    <source>
        <dbReference type="Ensembl" id="ENSCVAP00000011361.1"/>
    </source>
</evidence>
<dbReference type="Ensembl" id="ENSCVAT00000018306.1">
    <property type="protein sequence ID" value="ENSCVAP00000011361.1"/>
    <property type="gene ID" value="ENSCVAG00000013610.1"/>
</dbReference>
<dbReference type="AlphaFoldDB" id="A0A3Q2CZ65"/>
<accession>A0A3Q2CZ65</accession>
<evidence type="ECO:0008006" key="4">
    <source>
        <dbReference type="Google" id="ProtNLM"/>
    </source>
</evidence>
<keyword evidence="3" id="KW-1185">Reference proteome</keyword>
<evidence type="ECO:0000313" key="3">
    <source>
        <dbReference type="Proteomes" id="UP000265020"/>
    </source>
</evidence>
<protein>
    <recommendedName>
        <fullName evidence="4">Glutathione peroxidase 3</fullName>
    </recommendedName>
</protein>
<reference evidence="2" key="1">
    <citation type="submission" date="2025-08" db="UniProtKB">
        <authorList>
            <consortium name="Ensembl"/>
        </authorList>
    </citation>
    <scope>IDENTIFICATION</scope>
</reference>
<dbReference type="GeneTree" id="ENSGT00940000176927"/>
<sequence length="69" mass="7892">FPVELIHSCLLYLCFFFYVCFCLLEPQSLCDRSTEGTIYKYQARTLNGSLVSFGDFAGKTILFINVATY</sequence>
<reference evidence="2" key="2">
    <citation type="submission" date="2025-09" db="UniProtKB">
        <authorList>
            <consortium name="Ensembl"/>
        </authorList>
    </citation>
    <scope>IDENTIFICATION</scope>
</reference>
<keyword evidence="1" id="KW-1133">Transmembrane helix</keyword>
<keyword evidence="1" id="KW-0472">Membrane</keyword>
<feature type="transmembrane region" description="Helical" evidence="1">
    <location>
        <begin position="6"/>
        <end position="24"/>
    </location>
</feature>
<dbReference type="STRING" id="28743.ENSCVAP00000011361"/>
<evidence type="ECO:0000256" key="1">
    <source>
        <dbReference type="SAM" id="Phobius"/>
    </source>
</evidence>
<dbReference type="Gene3D" id="3.40.30.10">
    <property type="entry name" value="Glutaredoxin"/>
    <property type="match status" value="1"/>
</dbReference>
<name>A0A3Q2CZ65_CYPVA</name>
<proteinExistence type="predicted"/>
<keyword evidence="1" id="KW-0812">Transmembrane</keyword>
<organism evidence="2 3">
    <name type="scientific">Cyprinodon variegatus</name>
    <name type="common">Sheepshead minnow</name>
    <dbReference type="NCBI Taxonomy" id="28743"/>
    <lineage>
        <taxon>Eukaryota</taxon>
        <taxon>Metazoa</taxon>
        <taxon>Chordata</taxon>
        <taxon>Craniata</taxon>
        <taxon>Vertebrata</taxon>
        <taxon>Euteleostomi</taxon>
        <taxon>Actinopterygii</taxon>
        <taxon>Neopterygii</taxon>
        <taxon>Teleostei</taxon>
        <taxon>Neoteleostei</taxon>
        <taxon>Acanthomorphata</taxon>
        <taxon>Ovalentaria</taxon>
        <taxon>Atherinomorphae</taxon>
        <taxon>Cyprinodontiformes</taxon>
        <taxon>Cyprinodontidae</taxon>
        <taxon>Cyprinodon</taxon>
    </lineage>
</organism>
<dbReference type="Proteomes" id="UP000265020">
    <property type="component" value="Unassembled WGS sequence"/>
</dbReference>